<evidence type="ECO:0000259" key="3">
    <source>
        <dbReference type="Pfam" id="PF02223"/>
    </source>
</evidence>
<dbReference type="InterPro" id="IPR039430">
    <property type="entry name" value="Thymidylate_kin-like_dom"/>
</dbReference>
<gene>
    <name evidence="1" type="primary">tmk</name>
    <name evidence="4" type="ORF">SMD44_p10110</name>
</gene>
<reference evidence="4 5" key="1">
    <citation type="submission" date="2017-10" db="EMBL/GenBank/DDBJ databases">
        <title>Streptomyces alboflavus Genome sequencing and assembly.</title>
        <authorList>
            <person name="Wang Y."/>
            <person name="Du B."/>
            <person name="Ding Y."/>
            <person name="Liu H."/>
            <person name="Hou Q."/>
            <person name="Liu K."/>
            <person name="Wang C."/>
            <person name="Yao L."/>
        </authorList>
    </citation>
    <scope>NUCLEOTIDE SEQUENCE [LARGE SCALE GENOMIC DNA]</scope>
    <source>
        <strain evidence="4 5">MDJK44</strain>
        <plasmid evidence="5">Plasmid pmdjk44.1</plasmid>
    </source>
</reference>
<feature type="region of interest" description="Disordered" evidence="2">
    <location>
        <begin position="1"/>
        <end position="50"/>
    </location>
</feature>
<dbReference type="Gene3D" id="3.40.50.300">
    <property type="entry name" value="P-loop containing nucleotide triphosphate hydrolases"/>
    <property type="match status" value="1"/>
</dbReference>
<dbReference type="Proteomes" id="UP000195880">
    <property type="component" value="Plasmid pMDJK44.1"/>
</dbReference>
<comment type="caution">
    <text evidence="1">Lacks conserved residue(s) required for the propagation of feature annotation.</text>
</comment>
<accession>A0A291W4V0</accession>
<dbReference type="KEGG" id="salf:SMD44_p10110"/>
<keyword evidence="1" id="KW-0067">ATP-binding</keyword>
<dbReference type="Pfam" id="PF02223">
    <property type="entry name" value="Thymidylate_kin"/>
    <property type="match status" value="1"/>
</dbReference>
<evidence type="ECO:0000313" key="5">
    <source>
        <dbReference type="Proteomes" id="UP000195880"/>
    </source>
</evidence>
<feature type="domain" description="Thymidylate kinase-like" evidence="3">
    <location>
        <begin position="51"/>
        <end position="240"/>
    </location>
</feature>
<dbReference type="GO" id="GO:0006233">
    <property type="term" value="P:dTDP biosynthetic process"/>
    <property type="evidence" value="ECO:0007669"/>
    <property type="project" value="InterPro"/>
</dbReference>
<protein>
    <recommendedName>
        <fullName evidence="1">Thymidylate kinase</fullName>
        <ecNumber evidence="1">2.7.4.9</ecNumber>
    </recommendedName>
    <alternativeName>
        <fullName evidence="1">dTMP kinase</fullName>
    </alternativeName>
</protein>
<dbReference type="SUPFAM" id="SSF52540">
    <property type="entry name" value="P-loop containing nucleoside triphosphate hydrolases"/>
    <property type="match status" value="1"/>
</dbReference>
<name>A0A291W4V0_9ACTN</name>
<comment type="catalytic activity">
    <reaction evidence="1">
        <text>dTMP + ATP = dTDP + ADP</text>
        <dbReference type="Rhea" id="RHEA:13517"/>
        <dbReference type="ChEBI" id="CHEBI:30616"/>
        <dbReference type="ChEBI" id="CHEBI:58369"/>
        <dbReference type="ChEBI" id="CHEBI:63528"/>
        <dbReference type="ChEBI" id="CHEBI:456216"/>
        <dbReference type="EC" id="2.7.4.9"/>
    </reaction>
</comment>
<geneLocation type="plasmid" evidence="5">
    <name>pmdjk44.1</name>
</geneLocation>
<comment type="similarity">
    <text evidence="1">Belongs to the thymidylate kinase family.</text>
</comment>
<sequence>MDALTNRPDLSRIPGTDRPHATVPSPASPKGDRMPAPARHSCPRGPLISAEGINGVGKTYLTNRAVEALDDEHKPLMLDEFAQWANGRPGLGGALLRALYEASDDDPFLRGGTPLAEALLLMAIKRHDLDTVIPHLSRGRAVIEGRSADSTAVCQALLLHPGNPDAALATARDLLDLSASYRPLPDMTILVTDDAAQAVARAQDRDGRVFTEEQAAFMRAAAALYEQLAATDPRRYRVVDRRTVDEHQAAEQIRGWIHEARGSRGCLSEPWQGAWAACLCCGRPIAADAA</sequence>
<dbReference type="EMBL" id="CP023976">
    <property type="protein sequence ID" value="ATM24609.1"/>
    <property type="molecule type" value="Genomic_DNA"/>
</dbReference>
<dbReference type="GO" id="GO:0006235">
    <property type="term" value="P:dTTP biosynthetic process"/>
    <property type="evidence" value="ECO:0007669"/>
    <property type="project" value="UniProtKB-UniRule"/>
</dbReference>
<evidence type="ECO:0000313" key="4">
    <source>
        <dbReference type="EMBL" id="ATM24609.1"/>
    </source>
</evidence>
<dbReference type="InterPro" id="IPR027417">
    <property type="entry name" value="P-loop_NTPase"/>
</dbReference>
<keyword evidence="1 4" id="KW-0418">Kinase</keyword>
<keyword evidence="4" id="KW-0614">Plasmid</keyword>
<comment type="function">
    <text evidence="1">Phosphorylation of dTMP to form dTDP in both de novo and salvage pathways of dTTP synthesis.</text>
</comment>
<keyword evidence="1" id="KW-0547">Nucleotide-binding</keyword>
<keyword evidence="1" id="KW-0808">Transferase</keyword>
<organism evidence="4 5">
    <name type="scientific">Streptomyces alboflavus</name>
    <dbReference type="NCBI Taxonomy" id="67267"/>
    <lineage>
        <taxon>Bacteria</taxon>
        <taxon>Bacillati</taxon>
        <taxon>Actinomycetota</taxon>
        <taxon>Actinomycetes</taxon>
        <taxon>Kitasatosporales</taxon>
        <taxon>Streptomycetaceae</taxon>
        <taxon>Streptomyces</taxon>
    </lineage>
</organism>
<dbReference type="EC" id="2.7.4.9" evidence="1"/>
<keyword evidence="5" id="KW-1185">Reference proteome</keyword>
<dbReference type="GO" id="GO:0004798">
    <property type="term" value="F:dTMP kinase activity"/>
    <property type="evidence" value="ECO:0007669"/>
    <property type="project" value="UniProtKB-UniRule"/>
</dbReference>
<keyword evidence="1" id="KW-0545">Nucleotide biosynthesis</keyword>
<evidence type="ECO:0000256" key="2">
    <source>
        <dbReference type="SAM" id="MobiDB-lite"/>
    </source>
</evidence>
<dbReference type="GO" id="GO:0005524">
    <property type="term" value="F:ATP binding"/>
    <property type="evidence" value="ECO:0007669"/>
    <property type="project" value="UniProtKB-UniRule"/>
</dbReference>
<dbReference type="InterPro" id="IPR018094">
    <property type="entry name" value="Thymidylate_kinase"/>
</dbReference>
<evidence type="ECO:0000256" key="1">
    <source>
        <dbReference type="HAMAP-Rule" id="MF_00165"/>
    </source>
</evidence>
<dbReference type="HAMAP" id="MF_00165">
    <property type="entry name" value="Thymidylate_kinase"/>
    <property type="match status" value="1"/>
</dbReference>
<proteinExistence type="inferred from homology"/>
<dbReference type="AlphaFoldDB" id="A0A291W4V0"/>